<comment type="similarity">
    <text evidence="1">Belongs to the isochorismatase family.</text>
</comment>
<feature type="compositionally biased region" description="Low complexity" evidence="2">
    <location>
        <begin position="649"/>
        <end position="667"/>
    </location>
</feature>
<dbReference type="GO" id="GO:0051213">
    <property type="term" value="F:dioxygenase activity"/>
    <property type="evidence" value="ECO:0007669"/>
    <property type="project" value="InterPro"/>
</dbReference>
<feature type="domain" description="Fe2OG dioxygenase" evidence="3">
    <location>
        <begin position="581"/>
        <end position="747"/>
    </location>
</feature>
<feature type="compositionally biased region" description="Polar residues" evidence="2">
    <location>
        <begin position="352"/>
        <end position="366"/>
    </location>
</feature>
<feature type="compositionally biased region" description="Low complexity" evidence="2">
    <location>
        <begin position="288"/>
        <end position="311"/>
    </location>
</feature>
<evidence type="ECO:0000256" key="1">
    <source>
        <dbReference type="ARBA" id="ARBA00006336"/>
    </source>
</evidence>
<feature type="region of interest" description="Disordered" evidence="2">
    <location>
        <begin position="276"/>
        <end position="489"/>
    </location>
</feature>
<dbReference type="InterPro" id="IPR032854">
    <property type="entry name" value="ALKBH3"/>
</dbReference>
<dbReference type="InterPro" id="IPR036282">
    <property type="entry name" value="Glutathione-S-Trfase_C_sf"/>
</dbReference>
<reference evidence="4" key="1">
    <citation type="submission" date="2023-02" db="EMBL/GenBank/DDBJ databases">
        <authorList>
            <person name="Palmer J.M."/>
        </authorList>
    </citation>
    <scope>NUCLEOTIDE SEQUENCE</scope>
    <source>
        <strain evidence="4">FW57</strain>
    </source>
</reference>
<comment type="caution">
    <text evidence="4">The sequence shown here is derived from an EMBL/GenBank/DDBJ whole genome shotgun (WGS) entry which is preliminary data.</text>
</comment>
<feature type="region of interest" description="Disordered" evidence="2">
    <location>
        <begin position="93"/>
        <end position="112"/>
    </location>
</feature>
<dbReference type="Pfam" id="PF13532">
    <property type="entry name" value="2OG-FeII_Oxy_2"/>
    <property type="match status" value="1"/>
</dbReference>
<dbReference type="CDD" id="cd00431">
    <property type="entry name" value="cysteine_hydrolases"/>
    <property type="match status" value="1"/>
</dbReference>
<evidence type="ECO:0000256" key="2">
    <source>
        <dbReference type="SAM" id="MobiDB-lite"/>
    </source>
</evidence>
<dbReference type="PROSITE" id="PS51471">
    <property type="entry name" value="FE2OG_OXY"/>
    <property type="match status" value="1"/>
</dbReference>
<keyword evidence="5" id="KW-1185">Reference proteome</keyword>
<evidence type="ECO:0000313" key="5">
    <source>
        <dbReference type="Proteomes" id="UP001197093"/>
    </source>
</evidence>
<feature type="compositionally biased region" description="Gly residues" evidence="2">
    <location>
        <begin position="276"/>
        <end position="287"/>
    </location>
</feature>
<dbReference type="SUPFAM" id="SSF47616">
    <property type="entry name" value="GST C-terminal domain-like"/>
    <property type="match status" value="1"/>
</dbReference>
<accession>A0AAD4HXY2</accession>
<dbReference type="Proteomes" id="UP001197093">
    <property type="component" value="Unassembled WGS sequence"/>
</dbReference>
<dbReference type="Pfam" id="PF00857">
    <property type="entry name" value="Isochorismatase"/>
    <property type="match status" value="1"/>
</dbReference>
<feature type="compositionally biased region" description="Basic and acidic residues" evidence="2">
    <location>
        <begin position="447"/>
        <end position="466"/>
    </location>
</feature>
<dbReference type="InterPro" id="IPR036380">
    <property type="entry name" value="Isochorismatase-like_sf"/>
</dbReference>
<sequence>MPPTFDINPSVIPMVQTRKALLILDLQNDFVSADGALRTAEPEGYVERILDVAKAFRDSGAGDVIWVRSEFERHCSLLEDGDQIITADSLLRPKKAAPSRGRQPTSNVHESAAMEDDDEAFLSVGAGEEKKQCVRKGTPGAEFAPEVKAAVVTGRDIVFTKTHYSAFASGQQQLVQLLRGRFVTQLYVCGALTNISIYATALGAGQHGYEVTLVEDCCGFRSAMRHLNAVRQLGHLTGCDVLTSEALLEQLQPPLAPAPTRSTGLSPAISKISLGLGGGGSGGGGSGSPVASPAVAPRPISPSSPSAASPQPDRDSPRRTPFSRRSASHQSRPKVGSTRPSSDTAPLEAASDPSTPETPASESTQSPEEKPREAQRNARSATAEQGELESSKGPALPPGPGSAKAEKPRVINRVRQRVQRPSSDKKSSTPSSPEKIAVRSKTPKNAVKPEAETTAEPERIVAHTESEPAPPPPPPIMADDQNPAPVCSEPLCEGDTTVITNVLPPALAADAFDRLLEEVSWAGMSHMGGEVPRRIAVQGTVAEDGSMPVYRHPADESPPLSPFSPTVLQIKDEVEKHLGHPLNHVLIQHYRTGNDYISEHSDKTLDIAKGSFIANVSLGAERTMVFRTKRPSKDKTATSPSKPTPSPASPVKSTTTTASPSEADSAPAPAPAPAPTPTQTQTAPTPPPARQTHRAPLPHNSLLRMGLLTNTTHLHAIRPDKRPAQAKSPAELAHHGARISLTFRHIATFIDASSSLIWGQGATSKSRGGARAVVNGQTDEAVRLLQAFGAENNQGRGFDWEGWYGAGFDVLHMGTPKRVFASAADAVGSLAVGLALAELGVGCAKGVVEGAGKEVRFEDNDVGRAVVDGAGEVLRYLDAVYGAGRRYDQMLPKEVARRFGGLKRGLELGEWWRGVAGEDGEEGKEGVKKMVEKELVEWEGRAKEAAAAVAPENGEESTDGGGFFIAGGNQPSPADFALWPVLHDMVRVCGKGVLGENLGRYYNTFKGRSSVAKVLGSKAE</sequence>
<protein>
    <recommendedName>
        <fullName evidence="3">Fe2OG dioxygenase domain-containing protein</fullName>
    </recommendedName>
</protein>
<dbReference type="InterPro" id="IPR005123">
    <property type="entry name" value="Oxoglu/Fe-dep_dioxygenase_dom"/>
</dbReference>
<dbReference type="AlphaFoldDB" id="A0AAD4HXY2"/>
<gene>
    <name evidence="4" type="ORF">NEMBOFW57_009132</name>
</gene>
<dbReference type="Gene3D" id="3.40.50.850">
    <property type="entry name" value="Isochorismatase-like"/>
    <property type="match status" value="1"/>
</dbReference>
<organism evidence="4 5">
    <name type="scientific">Staphylotrichum longicolle</name>
    <dbReference type="NCBI Taxonomy" id="669026"/>
    <lineage>
        <taxon>Eukaryota</taxon>
        <taxon>Fungi</taxon>
        <taxon>Dikarya</taxon>
        <taxon>Ascomycota</taxon>
        <taxon>Pezizomycotina</taxon>
        <taxon>Sordariomycetes</taxon>
        <taxon>Sordariomycetidae</taxon>
        <taxon>Sordariales</taxon>
        <taxon>Chaetomiaceae</taxon>
        <taxon>Staphylotrichum</taxon>
    </lineage>
</organism>
<feature type="region of interest" description="Disordered" evidence="2">
    <location>
        <begin position="624"/>
        <end position="696"/>
    </location>
</feature>
<dbReference type="EMBL" id="JAHCVI010000004">
    <property type="protein sequence ID" value="KAG7286815.1"/>
    <property type="molecule type" value="Genomic_DNA"/>
</dbReference>
<dbReference type="Gene3D" id="2.60.120.590">
    <property type="entry name" value="Alpha-ketoglutarate-dependent dioxygenase AlkB-like"/>
    <property type="match status" value="1"/>
</dbReference>
<evidence type="ECO:0000313" key="4">
    <source>
        <dbReference type="EMBL" id="KAG7286815.1"/>
    </source>
</evidence>
<dbReference type="GO" id="GO:0006307">
    <property type="term" value="P:DNA alkylation repair"/>
    <property type="evidence" value="ECO:0007669"/>
    <property type="project" value="InterPro"/>
</dbReference>
<dbReference type="InterPro" id="IPR000868">
    <property type="entry name" value="Isochorismatase-like_dom"/>
</dbReference>
<dbReference type="InterPro" id="IPR037151">
    <property type="entry name" value="AlkB-like_sf"/>
</dbReference>
<dbReference type="SUPFAM" id="SSF52499">
    <property type="entry name" value="Isochorismatase-like hydrolases"/>
    <property type="match status" value="1"/>
</dbReference>
<dbReference type="PANTHER" id="PTHR31212:SF5">
    <property type="entry name" value="ISOCHORISMATASE FAMILY PROTEIN FAMILY (AFU_ORTHOLOGUE AFUA_3G14500)"/>
    <property type="match status" value="1"/>
</dbReference>
<proteinExistence type="inferred from homology"/>
<dbReference type="SUPFAM" id="SSF51197">
    <property type="entry name" value="Clavaminate synthase-like"/>
    <property type="match status" value="1"/>
</dbReference>
<evidence type="ECO:0000259" key="3">
    <source>
        <dbReference type="PROSITE" id="PS51471"/>
    </source>
</evidence>
<feature type="compositionally biased region" description="Basic and acidic residues" evidence="2">
    <location>
        <begin position="367"/>
        <end position="376"/>
    </location>
</feature>
<dbReference type="PANTHER" id="PTHR31212">
    <property type="entry name" value="ALPHA-KETOGLUTARATE-DEPENDENT DIOXYGENASE ALKB HOMOLOG 3"/>
    <property type="match status" value="1"/>
</dbReference>
<dbReference type="InterPro" id="IPR027450">
    <property type="entry name" value="AlkB-like"/>
</dbReference>
<name>A0AAD4HXY2_9PEZI</name>